<dbReference type="InterPro" id="IPR009211">
    <property type="entry name" value="TagJ"/>
</dbReference>
<sequence length="280" mass="30860">MKALRALLQEAKLSEAITYVASQLKDNPENIELRSSFIELLCIDGQFERADKQLQLLIKQHPDCLVGAVNIRQLLRAAQARLDFEQGAATASLVREVDEAFTAMVQLRMALREKQASEVLTCAEQLEAQRQPVAMTIDGHTHSELRDLDDSLAGFLELFGTDGNYYLVPFDAIQRLEILPVRSLIEQVWRKVDIEIEGGLSGEAFVPMTYIGSQTDAEKLGRETDWCAVLGTEVCVGVGQKMMLFGEDALVLSQIGCAVEAKQPDQQSLADESDASSTVA</sequence>
<accession>A0A090QQM4</accession>
<comment type="caution">
    <text evidence="1">The sequence shown here is derived from an EMBL/GenBank/DDBJ whole genome shotgun (WGS) entry which is preliminary data.</text>
</comment>
<evidence type="ECO:0000313" key="2">
    <source>
        <dbReference type="Proteomes" id="UP000029227"/>
    </source>
</evidence>
<proteinExistence type="predicted"/>
<dbReference type="SUPFAM" id="SSF144059">
    <property type="entry name" value="ImpE-like"/>
    <property type="match status" value="1"/>
</dbReference>
<name>A0A090QQM4_9GAMM</name>
<dbReference type="PIRSF" id="PIRSF029288">
    <property type="entry name" value="SciE_ImpE"/>
    <property type="match status" value="1"/>
</dbReference>
<dbReference type="EMBL" id="BBMN01000004">
    <property type="protein sequence ID" value="GAL04538.1"/>
    <property type="molecule type" value="Genomic_DNA"/>
</dbReference>
<protein>
    <submittedName>
        <fullName evidence="1">Protein of avirulence locus ImpE</fullName>
    </submittedName>
</protein>
<dbReference type="Proteomes" id="UP000029227">
    <property type="component" value="Unassembled WGS sequence"/>
</dbReference>
<reference evidence="1 2" key="1">
    <citation type="journal article" date="2014" name="Genome Announc.">
        <title>Draft Genome Sequences of Two Vibrionaceae Species, Vibrio ponticus C121 and Photobacterium aphoticum C119, Isolated as Coral Reef Microbiota.</title>
        <authorList>
            <person name="Al-saari N."/>
            <person name="Meirelles P.M."/>
            <person name="Mino S."/>
            <person name="Suda W."/>
            <person name="Oshima K."/>
            <person name="Hattori M."/>
            <person name="Ohkuma M."/>
            <person name="Thompson F.L."/>
            <person name="Gomez-Gil B."/>
            <person name="Sawabe T."/>
            <person name="Sawabe T."/>
        </authorList>
    </citation>
    <scope>NUCLEOTIDE SEQUENCE [LARGE SCALE GENOMIC DNA]</scope>
    <source>
        <strain evidence="1 2">JCM 19237</strain>
    </source>
</reference>
<dbReference type="Gene3D" id="1.25.40.10">
    <property type="entry name" value="Tetratricopeptide repeat domain"/>
    <property type="match status" value="1"/>
</dbReference>
<evidence type="ECO:0000313" key="1">
    <source>
        <dbReference type="EMBL" id="GAL04538.1"/>
    </source>
</evidence>
<dbReference type="InterPro" id="IPR011990">
    <property type="entry name" value="TPR-like_helical_dom_sf"/>
</dbReference>
<dbReference type="STRING" id="754436.JCM19237_1210"/>
<dbReference type="Pfam" id="PF07024">
    <property type="entry name" value="ImpE"/>
    <property type="match status" value="1"/>
</dbReference>
<organism evidence="1 2">
    <name type="scientific">Photobacterium aphoticum</name>
    <dbReference type="NCBI Taxonomy" id="754436"/>
    <lineage>
        <taxon>Bacteria</taxon>
        <taxon>Pseudomonadati</taxon>
        <taxon>Pseudomonadota</taxon>
        <taxon>Gammaproteobacteria</taxon>
        <taxon>Vibrionales</taxon>
        <taxon>Vibrionaceae</taxon>
        <taxon>Photobacterium</taxon>
    </lineage>
</organism>
<dbReference type="AlphaFoldDB" id="A0A090QQM4"/>
<gene>
    <name evidence="1" type="ORF">JCM19237_1210</name>
</gene>
<dbReference type="eggNOG" id="COG4455">
    <property type="taxonomic scope" value="Bacteria"/>
</dbReference>